<dbReference type="PANTHER" id="PTHR10291:SF43">
    <property type="entry name" value="DEHYDRODOLICHYL DIPHOSPHATE SYNTHASE COMPLEX SUBUNIT DHDDS"/>
    <property type="match status" value="1"/>
</dbReference>
<dbReference type="AlphaFoldDB" id="A0A1C7MYP8"/>
<keyword evidence="3 5" id="KW-0808">Transferase</keyword>
<evidence type="ECO:0000313" key="7">
    <source>
        <dbReference type="EMBL" id="OBZ81911.1"/>
    </source>
</evidence>
<comment type="caution">
    <text evidence="7">The sequence shown here is derived from an EMBL/GenBank/DDBJ whole genome shotgun (WGS) entry which is preliminary data.</text>
</comment>
<keyword evidence="4" id="KW-1015">Disulfide bond</keyword>
<dbReference type="GO" id="GO:0045547">
    <property type="term" value="F:ditrans,polycis-polyprenyl diphosphate synthase [(2E,6E)-farnesyl diphosphate specific] activity"/>
    <property type="evidence" value="ECO:0007669"/>
    <property type="project" value="TreeGrafter"/>
</dbReference>
<dbReference type="GO" id="GO:0005783">
    <property type="term" value="C:endoplasmic reticulum"/>
    <property type="evidence" value="ECO:0007669"/>
    <property type="project" value="TreeGrafter"/>
</dbReference>
<dbReference type="Pfam" id="PF08583">
    <property type="entry name" value="Cmc1"/>
    <property type="match status" value="1"/>
</dbReference>
<dbReference type="Pfam" id="PF01255">
    <property type="entry name" value="Prenyltransf"/>
    <property type="match status" value="1"/>
</dbReference>
<sequence length="296" mass="34034">MILSLCQNYLEQLTVSILRKGRIPRHVGFILDGNRRFAKKHGASSTQYGHYQGFRQLEKVLDLCMQLGIEAVSVYAFSLENFKRSKDEVDYLMQLICDAFDGFCEKNALVEKYEISVRFVGNLDLLPDHVHNLANDVMEKTKQNKKRIFNVCCPYTSRDEMTTAIRQTATLVEQGKLRLEEINAKTIEDHLFTADCPPMDILSYYTMHPQLEAHKNEGCDGVIQALEKCHRAGTFNKFIGTCNAAKRAVDDCLQREFLAQRAVNKEKTKAKRKKMEQIWKEMEEPPADLKEKTTAQ</sequence>
<dbReference type="GO" id="GO:0005811">
    <property type="term" value="C:lipid droplet"/>
    <property type="evidence" value="ECO:0007669"/>
    <property type="project" value="TreeGrafter"/>
</dbReference>
<comment type="similarity">
    <text evidence="2">Belongs to the CMC family.</text>
</comment>
<evidence type="ECO:0000256" key="3">
    <source>
        <dbReference type="ARBA" id="ARBA00022679"/>
    </source>
</evidence>
<dbReference type="GO" id="GO:0016094">
    <property type="term" value="P:polyprenol biosynthetic process"/>
    <property type="evidence" value="ECO:0007669"/>
    <property type="project" value="TreeGrafter"/>
</dbReference>
<dbReference type="Proteomes" id="UP000093000">
    <property type="component" value="Unassembled WGS sequence"/>
</dbReference>
<comment type="similarity">
    <text evidence="1 5">Belongs to the UPP synthase family.</text>
</comment>
<dbReference type="InterPro" id="IPR013892">
    <property type="entry name" value="Cyt_c_biogenesis_Cmc1-like"/>
</dbReference>
<dbReference type="CDD" id="cd00475">
    <property type="entry name" value="Cis_IPPS"/>
    <property type="match status" value="1"/>
</dbReference>
<evidence type="ECO:0000256" key="4">
    <source>
        <dbReference type="ARBA" id="ARBA00023157"/>
    </source>
</evidence>
<accession>A0A1C7MYP8</accession>
<dbReference type="GO" id="GO:0016020">
    <property type="term" value="C:membrane"/>
    <property type="evidence" value="ECO:0007669"/>
    <property type="project" value="TreeGrafter"/>
</dbReference>
<dbReference type="EMBL" id="LUGH01001010">
    <property type="protein sequence ID" value="OBZ81911.1"/>
    <property type="molecule type" value="Genomic_DNA"/>
</dbReference>
<evidence type="ECO:0000313" key="8">
    <source>
        <dbReference type="Proteomes" id="UP000093000"/>
    </source>
</evidence>
<feature type="compositionally biased region" description="Basic and acidic residues" evidence="6">
    <location>
        <begin position="275"/>
        <end position="296"/>
    </location>
</feature>
<evidence type="ECO:0000256" key="2">
    <source>
        <dbReference type="ARBA" id="ARBA00007347"/>
    </source>
</evidence>
<organism evidence="7 8">
    <name type="scientific">Choanephora cucurbitarum</name>
    <dbReference type="NCBI Taxonomy" id="101091"/>
    <lineage>
        <taxon>Eukaryota</taxon>
        <taxon>Fungi</taxon>
        <taxon>Fungi incertae sedis</taxon>
        <taxon>Mucoromycota</taxon>
        <taxon>Mucoromycotina</taxon>
        <taxon>Mucoromycetes</taxon>
        <taxon>Mucorales</taxon>
        <taxon>Mucorineae</taxon>
        <taxon>Choanephoraceae</taxon>
        <taxon>Choanephoroideae</taxon>
        <taxon>Choanephora</taxon>
    </lineage>
</organism>
<gene>
    <name evidence="7" type="ORF">A0J61_10040</name>
</gene>
<dbReference type="InterPro" id="IPR036424">
    <property type="entry name" value="UPP_synth-like_sf"/>
</dbReference>
<dbReference type="STRING" id="101091.A0A1C7MYP8"/>
<reference evidence="7 8" key="1">
    <citation type="submission" date="2016-03" db="EMBL/GenBank/DDBJ databases">
        <title>Choanephora cucurbitarum.</title>
        <authorList>
            <person name="Min B."/>
            <person name="Park H."/>
            <person name="Park J.-H."/>
            <person name="Shin H.-D."/>
            <person name="Choi I.-G."/>
        </authorList>
    </citation>
    <scope>NUCLEOTIDE SEQUENCE [LARGE SCALE GENOMIC DNA]</scope>
    <source>
        <strain evidence="7 8">KUS-F28377</strain>
    </source>
</reference>
<proteinExistence type="inferred from homology"/>
<dbReference type="FunCoup" id="A0A1C7MYP8">
    <property type="interactions" value="511"/>
</dbReference>
<evidence type="ECO:0000256" key="5">
    <source>
        <dbReference type="RuleBase" id="RU363018"/>
    </source>
</evidence>
<evidence type="ECO:0000256" key="6">
    <source>
        <dbReference type="SAM" id="MobiDB-lite"/>
    </source>
</evidence>
<dbReference type="OrthoDB" id="4173905at2759"/>
<name>A0A1C7MYP8_9FUNG</name>
<dbReference type="InParanoid" id="A0A1C7MYP8"/>
<dbReference type="EC" id="2.5.1.-" evidence="5"/>
<keyword evidence="8" id="KW-1185">Reference proteome</keyword>
<dbReference type="SUPFAM" id="SSF64005">
    <property type="entry name" value="Undecaprenyl diphosphate synthase"/>
    <property type="match status" value="1"/>
</dbReference>
<dbReference type="Gene3D" id="3.40.1180.10">
    <property type="entry name" value="Decaprenyl diphosphate synthase-like"/>
    <property type="match status" value="1"/>
</dbReference>
<dbReference type="PANTHER" id="PTHR10291">
    <property type="entry name" value="DEHYDRODOLICHYL DIPHOSPHATE SYNTHASE FAMILY MEMBER"/>
    <property type="match status" value="1"/>
</dbReference>
<dbReference type="InterPro" id="IPR001441">
    <property type="entry name" value="UPP_synth-like"/>
</dbReference>
<dbReference type="NCBIfam" id="TIGR00055">
    <property type="entry name" value="uppS"/>
    <property type="match status" value="1"/>
</dbReference>
<dbReference type="GO" id="GO:1904423">
    <property type="term" value="C:dehydrodolichyl diphosphate synthase complex"/>
    <property type="evidence" value="ECO:0007669"/>
    <property type="project" value="TreeGrafter"/>
</dbReference>
<evidence type="ECO:0000256" key="1">
    <source>
        <dbReference type="ARBA" id="ARBA00005432"/>
    </source>
</evidence>
<protein>
    <recommendedName>
        <fullName evidence="5">Alkyl transferase</fullName>
        <ecNumber evidence="5">2.5.1.-</ecNumber>
    </recommendedName>
</protein>
<feature type="region of interest" description="Disordered" evidence="6">
    <location>
        <begin position="264"/>
        <end position="296"/>
    </location>
</feature>